<dbReference type="FunFam" id="3.30.40.10:FF:000047">
    <property type="entry name" value="Roquin-2 isoform 1"/>
    <property type="match status" value="1"/>
</dbReference>
<keyword evidence="6 8" id="KW-0863">Zinc-finger</keyword>
<dbReference type="PROSITE" id="PS50089">
    <property type="entry name" value="ZF_RING_2"/>
    <property type="match status" value="1"/>
</dbReference>
<evidence type="ECO:0000259" key="11">
    <source>
        <dbReference type="PROSITE" id="PS50103"/>
    </source>
</evidence>
<feature type="domain" description="RING-type" evidence="10">
    <location>
        <begin position="14"/>
        <end position="54"/>
    </location>
</feature>
<dbReference type="InterPro" id="IPR001841">
    <property type="entry name" value="Znf_RING"/>
</dbReference>
<evidence type="ECO:0000256" key="6">
    <source>
        <dbReference type="ARBA" id="ARBA00022771"/>
    </source>
</evidence>
<protein>
    <recommendedName>
        <fullName evidence="3">RING-type E3 ubiquitin transferase</fullName>
        <ecNumber evidence="3">2.3.2.27</ecNumber>
    </recommendedName>
</protein>
<keyword evidence="4" id="KW-0808">Transferase</keyword>
<dbReference type="SUPFAM" id="SSF90229">
    <property type="entry name" value="CCCH zinc finger"/>
    <property type="match status" value="1"/>
</dbReference>
<dbReference type="PANTHER" id="PTHR13139">
    <property type="entry name" value="RING FINGER AND CCCH-TYPE ZINC FINGER DOMAIN-CONTAINING PROTEIN"/>
    <property type="match status" value="1"/>
</dbReference>
<evidence type="ECO:0000313" key="12">
    <source>
        <dbReference type="EnsemblMetazoa" id="XP_038046229.1"/>
    </source>
</evidence>
<dbReference type="EC" id="2.3.2.27" evidence="3"/>
<dbReference type="PROSITE" id="PS00518">
    <property type="entry name" value="ZF_RING_1"/>
    <property type="match status" value="1"/>
</dbReference>
<evidence type="ECO:0000256" key="4">
    <source>
        <dbReference type="ARBA" id="ARBA00022679"/>
    </source>
</evidence>
<feature type="region of interest" description="Disordered" evidence="9">
    <location>
        <begin position="875"/>
        <end position="900"/>
    </location>
</feature>
<keyword evidence="5 8" id="KW-0479">Metal-binding</keyword>
<evidence type="ECO:0000256" key="2">
    <source>
        <dbReference type="ARBA" id="ARBA00004201"/>
    </source>
</evidence>
<dbReference type="Gene3D" id="1.20.120.1790">
    <property type="match status" value="1"/>
</dbReference>
<feature type="zinc finger region" description="C3H1-type" evidence="8">
    <location>
        <begin position="416"/>
        <end position="444"/>
    </location>
</feature>
<dbReference type="Gene3D" id="3.30.40.10">
    <property type="entry name" value="Zinc/RING finger domain, C3HC4 (zinc finger)"/>
    <property type="match status" value="1"/>
</dbReference>
<dbReference type="PANTHER" id="PTHR13139:SF54">
    <property type="entry name" value="RING-TYPE E3 UBIQUITIN TRANSFERASE"/>
    <property type="match status" value="1"/>
</dbReference>
<proteinExistence type="predicted"/>
<dbReference type="GO" id="GO:0000209">
    <property type="term" value="P:protein polyubiquitination"/>
    <property type="evidence" value="ECO:0007669"/>
    <property type="project" value="TreeGrafter"/>
</dbReference>
<evidence type="ECO:0000256" key="8">
    <source>
        <dbReference type="PROSITE-ProRule" id="PRU00723"/>
    </source>
</evidence>
<keyword evidence="7 8" id="KW-0862">Zinc</keyword>
<organism evidence="12 13">
    <name type="scientific">Patiria miniata</name>
    <name type="common">Bat star</name>
    <name type="synonym">Asterina miniata</name>
    <dbReference type="NCBI Taxonomy" id="46514"/>
    <lineage>
        <taxon>Eukaryota</taxon>
        <taxon>Metazoa</taxon>
        <taxon>Echinodermata</taxon>
        <taxon>Eleutherozoa</taxon>
        <taxon>Asterozoa</taxon>
        <taxon>Asteroidea</taxon>
        <taxon>Valvatacea</taxon>
        <taxon>Valvatida</taxon>
        <taxon>Asterinidae</taxon>
        <taxon>Patiria</taxon>
    </lineage>
</organism>
<evidence type="ECO:0000313" key="13">
    <source>
        <dbReference type="Proteomes" id="UP000887568"/>
    </source>
</evidence>
<feature type="compositionally biased region" description="Polar residues" evidence="9">
    <location>
        <begin position="636"/>
        <end position="647"/>
    </location>
</feature>
<feature type="domain" description="C3H1-type" evidence="11">
    <location>
        <begin position="416"/>
        <end position="444"/>
    </location>
</feature>
<comment type="subcellular location">
    <subcellularLocation>
        <location evidence="2">Cytoplasm</location>
        <location evidence="2">P-body</location>
    </subcellularLocation>
</comment>
<reference evidence="12" key="1">
    <citation type="submission" date="2022-11" db="UniProtKB">
        <authorList>
            <consortium name="EnsemblMetazoa"/>
        </authorList>
    </citation>
    <scope>IDENTIFICATION</scope>
</reference>
<dbReference type="Pfam" id="PF18386">
    <property type="entry name" value="ROQ_II"/>
    <property type="match status" value="1"/>
</dbReference>
<dbReference type="InterPro" id="IPR000571">
    <property type="entry name" value="Znf_CCCH"/>
</dbReference>
<dbReference type="OMA" id="WTIPTES"/>
<comment type="catalytic activity">
    <reaction evidence="1">
        <text>S-ubiquitinyl-[E2 ubiquitin-conjugating enzyme]-L-cysteine + [acceptor protein]-L-lysine = [E2 ubiquitin-conjugating enzyme]-L-cysteine + N(6)-ubiquitinyl-[acceptor protein]-L-lysine.</text>
        <dbReference type="EC" id="2.3.2.27"/>
    </reaction>
</comment>
<dbReference type="EnsemblMetazoa" id="XM_038190300.1">
    <property type="protein sequence ID" value="XP_038046228.1"/>
    <property type="gene ID" value="LOC119720576"/>
</dbReference>
<dbReference type="GO" id="GO:0010494">
    <property type="term" value="C:cytoplasmic stress granule"/>
    <property type="evidence" value="ECO:0007669"/>
    <property type="project" value="TreeGrafter"/>
</dbReference>
<dbReference type="GeneID" id="119720576"/>
<dbReference type="Gene3D" id="4.10.1000.10">
    <property type="entry name" value="Zinc finger, CCCH-type"/>
    <property type="match status" value="1"/>
</dbReference>
<accession>A0A913Z337</accession>
<dbReference type="EnsemblMetazoa" id="XM_038190301.1">
    <property type="protein sequence ID" value="XP_038046229.1"/>
    <property type="gene ID" value="LOC119720576"/>
</dbReference>
<dbReference type="GO" id="GO:0003725">
    <property type="term" value="F:double-stranded RNA binding"/>
    <property type="evidence" value="ECO:0007669"/>
    <property type="project" value="TreeGrafter"/>
</dbReference>
<evidence type="ECO:0000256" key="9">
    <source>
        <dbReference type="SAM" id="MobiDB-lite"/>
    </source>
</evidence>
<sequence>MPIQAPQWTEFLSCPVCYNEFDESVRRPISLGCGHTVCKMCLGQLHRKQCPFDQTEITRDIDELPANYALLQLVGAELAQEQEDRLPRSIVNGYLRHYAAAKSCVEDLAWYLKPLGKAASASSSSASGCALSKPMQRKLVALVNCQLVEEEGRSRAMRAARSLGERTVTELILQHQNQQQLSANLWAAVRARGCQFLGPAMQEETLKLVLLALEDGAALSRKVLVMFVVQKLEQQFPQASKTSVGHVVQLLYRASCFIVTKRDEESSLMQLKDEFRNYDALRREHDAQIVHIAMEAGLRISPEQWSSLLYGDLNHKSHMQSIIDKLQTPASFASSIQELTIALQRSADPGQLTKLIPYLDQLAAIDPNPDAGIPSWSDLEDAMVAVKTVVTGLVEFVQNHNMNKKTLEQQQTQNIKYKTSMCRDITQKRGCPRGNNCTFAHSEEELERYRAKSRRMLSALNRQMSSQNKASEGPRAPKLIAKGVNEDGLTSEDRHHLLELQQHIASRSKRDESSISTMSDTDMQRHSNDAEGRHDITQSPILHSMVSKAEHHQARQPALVPPPSENPRRQVSYATSTDRQRGESYEEQQNPHVQISLSSTYVHPPGAVCHLYTTPQPVYSHQYSNNFTAHTGAIEPSNSSRSMTSHETVGHDPLANWDMPDGPSREPYRYDQDSAKRTVGAGKPSMKSPVMHTWNVSGNNTHKDVSLGELCERKQEILHQLKGFSSEESKNPWDRNDCLTKTVTSLWTIPSDSVSKKTSSLSQEDTVCYNPWTSQAPFLMVRPVKETNTNYTMTYIKAHVRHMSVDEPLGTVKDKPMGTHELSEFKKMSLQDLEHTLQKVKQEDEHAGSSHHERRHKIQLVMDRREQQKNTTWEMPAGAPANTVDRQAKPRSHPYTSDDDQRNMMRYYQTFSSAPPPELQPTRHGRSPMFKSSRTAFKSTGPIQVHAGPSLETNPVTLTQDCHVAPSFQSSPSEGYHYLGHPTQDPCYPISRSMNTPSKAHEGEHFQPVQRECDIEMQLKNELADVSQEIQKKVLNKNAQDIVLLEQAAHALDPGAFIPTTRHPVSVYESVNDAAIAKHLQQQELEKYKAHRMRNLTQASPPQTDSHHPGHK</sequence>
<dbReference type="Proteomes" id="UP000887568">
    <property type="component" value="Unplaced"/>
</dbReference>
<feature type="region of interest" description="Disordered" evidence="9">
    <location>
        <begin position="547"/>
        <end position="592"/>
    </location>
</feature>
<dbReference type="GO" id="GO:0003729">
    <property type="term" value="F:mRNA binding"/>
    <property type="evidence" value="ECO:0007669"/>
    <property type="project" value="TreeGrafter"/>
</dbReference>
<dbReference type="GO" id="GO:0061630">
    <property type="term" value="F:ubiquitin protein ligase activity"/>
    <property type="evidence" value="ECO:0007669"/>
    <property type="project" value="UniProtKB-EC"/>
</dbReference>
<dbReference type="SUPFAM" id="SSF57850">
    <property type="entry name" value="RING/U-box"/>
    <property type="match status" value="1"/>
</dbReference>
<dbReference type="InterPro" id="IPR017907">
    <property type="entry name" value="Znf_RING_CS"/>
</dbReference>
<dbReference type="Pfam" id="PF21206">
    <property type="entry name" value="Roquin_1_2-like_ROQ"/>
    <property type="match status" value="1"/>
</dbReference>
<keyword evidence="13" id="KW-1185">Reference proteome</keyword>
<dbReference type="InterPro" id="IPR048575">
    <property type="entry name" value="Roquin_1_2-like_ROQ"/>
</dbReference>
<dbReference type="PROSITE" id="PS50103">
    <property type="entry name" value="ZF_C3H1"/>
    <property type="match status" value="1"/>
</dbReference>
<feature type="region of interest" description="Disordered" evidence="9">
    <location>
        <begin position="503"/>
        <end position="531"/>
    </location>
</feature>
<evidence type="ECO:0000256" key="7">
    <source>
        <dbReference type="ARBA" id="ARBA00022833"/>
    </source>
</evidence>
<dbReference type="GO" id="GO:0035613">
    <property type="term" value="F:RNA stem-loop binding"/>
    <property type="evidence" value="ECO:0007669"/>
    <property type="project" value="TreeGrafter"/>
</dbReference>
<evidence type="ECO:0000256" key="1">
    <source>
        <dbReference type="ARBA" id="ARBA00000900"/>
    </source>
</evidence>
<evidence type="ECO:0000259" key="10">
    <source>
        <dbReference type="PROSITE" id="PS50089"/>
    </source>
</evidence>
<dbReference type="GO" id="GO:0000288">
    <property type="term" value="P:nuclear-transcribed mRNA catabolic process, deadenylation-dependent decay"/>
    <property type="evidence" value="ECO:0007669"/>
    <property type="project" value="TreeGrafter"/>
</dbReference>
<dbReference type="AlphaFoldDB" id="A0A913Z337"/>
<dbReference type="RefSeq" id="XP_038046229.1">
    <property type="nucleotide sequence ID" value="XM_038190301.1"/>
</dbReference>
<evidence type="ECO:0000256" key="3">
    <source>
        <dbReference type="ARBA" id="ARBA00012483"/>
    </source>
</evidence>
<dbReference type="CDD" id="cd16638">
    <property type="entry name" value="mRING-HC-C3HC3D_Roquin"/>
    <property type="match status" value="1"/>
</dbReference>
<evidence type="ECO:0000256" key="5">
    <source>
        <dbReference type="ARBA" id="ARBA00022723"/>
    </source>
</evidence>
<dbReference type="FunFam" id="1.20.120.1790:FF:000001">
    <property type="entry name" value="roquin-1 isoform X1"/>
    <property type="match status" value="1"/>
</dbReference>
<dbReference type="SMART" id="SM00184">
    <property type="entry name" value="RING"/>
    <property type="match status" value="1"/>
</dbReference>
<feature type="region of interest" description="Disordered" evidence="9">
    <location>
        <begin position="630"/>
        <end position="665"/>
    </location>
</feature>
<dbReference type="InterPro" id="IPR052249">
    <property type="entry name" value="Roquin_domain"/>
</dbReference>
<name>A0A913Z337_PATMI</name>
<dbReference type="InterPro" id="IPR041523">
    <property type="entry name" value="ROQ_II"/>
</dbReference>
<dbReference type="GO" id="GO:0008270">
    <property type="term" value="F:zinc ion binding"/>
    <property type="evidence" value="ECO:0007669"/>
    <property type="project" value="UniProtKB-KW"/>
</dbReference>
<dbReference type="InterPro" id="IPR013083">
    <property type="entry name" value="Znf_RING/FYVE/PHD"/>
</dbReference>
<dbReference type="Pfam" id="PF14634">
    <property type="entry name" value="zf-RING_5"/>
    <property type="match status" value="1"/>
</dbReference>
<dbReference type="GO" id="GO:0006511">
    <property type="term" value="P:ubiquitin-dependent protein catabolic process"/>
    <property type="evidence" value="ECO:0007669"/>
    <property type="project" value="TreeGrafter"/>
</dbReference>
<dbReference type="OrthoDB" id="10067217at2759"/>
<feature type="compositionally biased region" description="Basic and acidic residues" evidence="9">
    <location>
        <begin position="522"/>
        <end position="531"/>
    </location>
</feature>
<dbReference type="GO" id="GO:0000932">
    <property type="term" value="C:P-body"/>
    <property type="evidence" value="ECO:0007669"/>
    <property type="project" value="UniProtKB-SubCell"/>
</dbReference>
<dbReference type="RefSeq" id="XP_038046228.1">
    <property type="nucleotide sequence ID" value="XM_038190300.1"/>
</dbReference>
<dbReference type="InterPro" id="IPR036855">
    <property type="entry name" value="Znf_CCCH_sf"/>
</dbReference>